<dbReference type="Proteomes" id="UP000183832">
    <property type="component" value="Unassembled WGS sequence"/>
</dbReference>
<organism evidence="1 2">
    <name type="scientific">Clunio marinus</name>
    <dbReference type="NCBI Taxonomy" id="568069"/>
    <lineage>
        <taxon>Eukaryota</taxon>
        <taxon>Metazoa</taxon>
        <taxon>Ecdysozoa</taxon>
        <taxon>Arthropoda</taxon>
        <taxon>Hexapoda</taxon>
        <taxon>Insecta</taxon>
        <taxon>Pterygota</taxon>
        <taxon>Neoptera</taxon>
        <taxon>Endopterygota</taxon>
        <taxon>Diptera</taxon>
        <taxon>Nematocera</taxon>
        <taxon>Chironomoidea</taxon>
        <taxon>Chironomidae</taxon>
        <taxon>Clunio</taxon>
    </lineage>
</organism>
<reference evidence="1 2" key="1">
    <citation type="submission" date="2015-04" db="EMBL/GenBank/DDBJ databases">
        <authorList>
            <person name="Syromyatnikov M.Y."/>
            <person name="Popov V.N."/>
        </authorList>
    </citation>
    <scope>NUCLEOTIDE SEQUENCE [LARGE SCALE GENOMIC DNA]</scope>
</reference>
<name>A0A1J1JB91_9DIPT</name>
<evidence type="ECO:0000313" key="1">
    <source>
        <dbReference type="EMBL" id="CRL08321.1"/>
    </source>
</evidence>
<dbReference type="EMBL" id="CVRI01000075">
    <property type="protein sequence ID" value="CRL08321.1"/>
    <property type="molecule type" value="Genomic_DNA"/>
</dbReference>
<dbReference type="AlphaFoldDB" id="A0A1J1JB91"/>
<accession>A0A1J1JB91</accession>
<keyword evidence="2" id="KW-1185">Reference proteome</keyword>
<protein>
    <submittedName>
        <fullName evidence="1">CLUMA_CG021616, isoform A</fullName>
    </submittedName>
</protein>
<sequence length="83" mass="9421">MTEPSSTIIKLTKSFNHTCDLSPSNQNAMKMLSILIENHQKKIKINNQSSTSCVSFCFSVYYSGPLSVDEELLNYLKLEMKNI</sequence>
<gene>
    <name evidence="1" type="ORF">CLUMA_CG021616</name>
</gene>
<evidence type="ECO:0000313" key="2">
    <source>
        <dbReference type="Proteomes" id="UP000183832"/>
    </source>
</evidence>
<proteinExistence type="predicted"/>